<organism evidence="4 5">
    <name type="scientific">Acuticoccus sediminis</name>
    <dbReference type="NCBI Taxonomy" id="2184697"/>
    <lineage>
        <taxon>Bacteria</taxon>
        <taxon>Pseudomonadati</taxon>
        <taxon>Pseudomonadota</taxon>
        <taxon>Alphaproteobacteria</taxon>
        <taxon>Hyphomicrobiales</taxon>
        <taxon>Amorphaceae</taxon>
        <taxon>Acuticoccus</taxon>
    </lineage>
</organism>
<keyword evidence="4" id="KW-0808">Transferase</keyword>
<reference evidence="4 5" key="1">
    <citation type="submission" date="2018-05" db="EMBL/GenBank/DDBJ databases">
        <title>Acuticoccus sediminis sp. nov., isolated from deep-sea sediment of Indian Ocean.</title>
        <authorList>
            <person name="Liu X."/>
            <person name="Lai Q."/>
            <person name="Du Y."/>
            <person name="Sun F."/>
            <person name="Zhang X."/>
            <person name="Wang S."/>
            <person name="Shao Z."/>
        </authorList>
    </citation>
    <scope>NUCLEOTIDE SEQUENCE [LARGE SCALE GENOMIC DNA]</scope>
    <source>
        <strain evidence="4 5">PTG4-2</strain>
    </source>
</reference>
<dbReference type="Gene3D" id="3.90.1300.10">
    <property type="entry name" value="Amidase signature (AS) domain"/>
    <property type="match status" value="1"/>
</dbReference>
<dbReference type="InterPro" id="IPR020556">
    <property type="entry name" value="Amidase_CS"/>
</dbReference>
<evidence type="ECO:0000256" key="2">
    <source>
        <dbReference type="ARBA" id="ARBA00021874"/>
    </source>
</evidence>
<accession>A0A8B2NPY2</accession>
<comment type="function">
    <text evidence="1">Hydrolyzes indole-3-acetamide (IAM) into indole-3-acetic acid (IAA).</text>
</comment>
<dbReference type="OrthoDB" id="9777859at2"/>
<gene>
    <name evidence="4" type="ORF">DLJ53_20250</name>
</gene>
<evidence type="ECO:0000313" key="5">
    <source>
        <dbReference type="Proteomes" id="UP000249590"/>
    </source>
</evidence>
<evidence type="ECO:0000259" key="3">
    <source>
        <dbReference type="Pfam" id="PF01425"/>
    </source>
</evidence>
<dbReference type="GO" id="GO:0016740">
    <property type="term" value="F:transferase activity"/>
    <property type="evidence" value="ECO:0007669"/>
    <property type="project" value="UniProtKB-KW"/>
</dbReference>
<keyword evidence="4" id="KW-0378">Hydrolase</keyword>
<protein>
    <recommendedName>
        <fullName evidence="2">Indoleacetamide hydrolase</fullName>
    </recommendedName>
</protein>
<dbReference type="InterPro" id="IPR036928">
    <property type="entry name" value="AS_sf"/>
</dbReference>
<dbReference type="EMBL" id="QHHQ01000004">
    <property type="protein sequence ID" value="RAI00058.1"/>
    <property type="molecule type" value="Genomic_DNA"/>
</dbReference>
<name>A0A8B2NPY2_9HYPH</name>
<dbReference type="Pfam" id="PF01425">
    <property type="entry name" value="Amidase"/>
    <property type="match status" value="1"/>
</dbReference>
<dbReference type="Gene3D" id="1.10.20.60">
    <property type="entry name" value="Glu-tRNAGln amidotransferase C subunit, N-terminal domain"/>
    <property type="match status" value="1"/>
</dbReference>
<dbReference type="InterPro" id="IPR000120">
    <property type="entry name" value="Amidase"/>
</dbReference>
<dbReference type="PANTHER" id="PTHR11895:SF170">
    <property type="entry name" value="AMIDASE"/>
    <property type="match status" value="1"/>
</dbReference>
<proteinExistence type="predicted"/>
<dbReference type="AlphaFoldDB" id="A0A8B2NPY2"/>
<dbReference type="InterPro" id="IPR023631">
    <property type="entry name" value="Amidase_dom"/>
</dbReference>
<evidence type="ECO:0000313" key="4">
    <source>
        <dbReference type="EMBL" id="RAI00058.1"/>
    </source>
</evidence>
<dbReference type="NCBIfam" id="NF005565">
    <property type="entry name" value="PRK07235.1"/>
    <property type="match status" value="1"/>
</dbReference>
<feature type="domain" description="Amidase" evidence="3">
    <location>
        <begin position="82"/>
        <end position="489"/>
    </location>
</feature>
<sequence length="501" mass="52083">MAIQRPDAGAIAAVGAELGLSLSPADAASFLGLMQGLFDAYDVVDHMAEPLPPVRYPRTPGRRPAPEENPYGAWAVLSEIRGARRGKLAGKTVAIKDNTCVAGMAMQNGASILSGYVPEIDATIVTRLLDEGATILGKAQCEYYCASGGSHTSWPNWVENPVVPGHNAGGSSSGSAALVAAGIVDLATGGDQGGSIRIPASFCGIVGMKPTHGLVPYTGIFPVELTVDHTGPMTRTVADNALMLEVLAGPDGLDPRQSGAPSQPYSQALSRGVAGLTIGVVPEGFDRPGHDPAVSEAVRAAADRLARAGARVVEMPIPLHARGAAIWTPIFLEGATRLMMEENAYGTNAKGVYLESLLDAHARWHGRADELSDTLKLGILMGHYMGSRHSGRFYGKAQNLNRALTGAYNEALARCDALLMPATPIAAMPLPAADASREEIVTSAFAMTANTAPFCATGHPSISVPVGPLPDGRPVGAMLTGAHLGEMTLYRIAAALEAAYR</sequence>
<evidence type="ECO:0000256" key="1">
    <source>
        <dbReference type="ARBA" id="ARBA00003871"/>
    </source>
</evidence>
<dbReference type="Proteomes" id="UP000249590">
    <property type="component" value="Unassembled WGS sequence"/>
</dbReference>
<comment type="caution">
    <text evidence="4">The sequence shown here is derived from an EMBL/GenBank/DDBJ whole genome shotgun (WGS) entry which is preliminary data.</text>
</comment>
<dbReference type="PROSITE" id="PS00571">
    <property type="entry name" value="AMIDASES"/>
    <property type="match status" value="1"/>
</dbReference>
<dbReference type="GO" id="GO:0016787">
    <property type="term" value="F:hydrolase activity"/>
    <property type="evidence" value="ECO:0007669"/>
    <property type="project" value="UniProtKB-KW"/>
</dbReference>
<dbReference type="RefSeq" id="WP_111348613.1">
    <property type="nucleotide sequence ID" value="NZ_QHHQ01000004.1"/>
</dbReference>
<dbReference type="PANTHER" id="PTHR11895">
    <property type="entry name" value="TRANSAMIDASE"/>
    <property type="match status" value="1"/>
</dbReference>
<dbReference type="SUPFAM" id="SSF75304">
    <property type="entry name" value="Amidase signature (AS) enzymes"/>
    <property type="match status" value="1"/>
</dbReference>
<keyword evidence="5" id="KW-1185">Reference proteome</keyword>